<dbReference type="RefSeq" id="WP_146974050.1">
    <property type="nucleotide sequence ID" value="NZ_VOSL01000041.1"/>
</dbReference>
<dbReference type="Pfam" id="PF12450">
    <property type="entry name" value="vWF_A"/>
    <property type="match status" value="1"/>
</dbReference>
<feature type="chain" id="PRO_5022729241" evidence="2">
    <location>
        <begin position="31"/>
        <end position="541"/>
    </location>
</feature>
<protein>
    <submittedName>
        <fullName evidence="4">DUF3520 domain-containing protein</fullName>
    </submittedName>
</protein>
<evidence type="ECO:0000259" key="3">
    <source>
        <dbReference type="PROSITE" id="PS50234"/>
    </source>
</evidence>
<evidence type="ECO:0000256" key="2">
    <source>
        <dbReference type="SAM" id="SignalP"/>
    </source>
</evidence>
<dbReference type="InterPro" id="IPR036465">
    <property type="entry name" value="vWFA_dom_sf"/>
</dbReference>
<dbReference type="SMART" id="SM00327">
    <property type="entry name" value="VWA"/>
    <property type="match status" value="1"/>
</dbReference>
<gene>
    <name evidence="4" type="ORF">FRC96_08370</name>
</gene>
<dbReference type="InterPro" id="IPR021908">
    <property type="entry name" value="YfbK_C"/>
</dbReference>
<organism evidence="4 5">
    <name type="scientific">Lujinxingia vulgaris</name>
    <dbReference type="NCBI Taxonomy" id="2600176"/>
    <lineage>
        <taxon>Bacteria</taxon>
        <taxon>Deltaproteobacteria</taxon>
        <taxon>Bradymonadales</taxon>
        <taxon>Lujinxingiaceae</taxon>
        <taxon>Lujinxingia</taxon>
    </lineage>
</organism>
<feature type="compositionally biased region" description="Acidic residues" evidence="1">
    <location>
        <begin position="60"/>
        <end position="80"/>
    </location>
</feature>
<dbReference type="Pfam" id="PF12034">
    <property type="entry name" value="YfbK_C"/>
    <property type="match status" value="1"/>
</dbReference>
<feature type="region of interest" description="Disordered" evidence="1">
    <location>
        <begin position="39"/>
        <end position="94"/>
    </location>
</feature>
<accession>A0A5C6XCD5</accession>
<feature type="domain" description="VWFA" evidence="3">
    <location>
        <begin position="199"/>
        <end position="378"/>
    </location>
</feature>
<sequence>MRLVTSRSPAPVLRRSALLPLLLLSLTLSACGSYDDMIGSSSEDPIGGDEHQEPAPTPDPADEEEEYDYADAGYPDEDFGAEPPPLNNDHPTFEENDFVDTAEEDTSTFSVDVNTASYTYTRGQLRYGQLPQPEQVRIEEFINFFRFEYPEPLDDERFSINMEIAPSYFAPEDVETERHLLRIGLRAADVSIEEMKPSNLVFLIDVSGSMSSDNRLPLAQRAMHTMLNHLRPQDSVAIQTYAGGTGTVLPPTSGDQNETIADAIDSMASGGSTNGEAGIVAAYNLAEAAFIEGGNNRVIIISDGNFNVGRTGESLVDLVREYRDRNITITTVGVGMGYNDASMEALARDANGNFLYLDTIAEARRAFGEELPSTLEVIAADAKVQVEFNPESVARYRLVGYEKRLLNNEDFEDDARDAADVGPGHTVTALYEIELTDSEDDLMLSEVRIRHKPEFGDASIETTQLIKRSQVLDDFEQASANFRFATAVAEFAAILKESEFSHGARFNDVHAVAQAASTPGDTYQLEFLDLVTLAGELWPQR</sequence>
<dbReference type="EMBL" id="VOSL01000041">
    <property type="protein sequence ID" value="TXD37379.1"/>
    <property type="molecule type" value="Genomic_DNA"/>
</dbReference>
<evidence type="ECO:0000313" key="4">
    <source>
        <dbReference type="EMBL" id="TXD37379.1"/>
    </source>
</evidence>
<dbReference type="Proteomes" id="UP000321046">
    <property type="component" value="Unassembled WGS sequence"/>
</dbReference>
<keyword evidence="2" id="KW-0732">Signal</keyword>
<dbReference type="SUPFAM" id="SSF53300">
    <property type="entry name" value="vWA-like"/>
    <property type="match status" value="1"/>
</dbReference>
<dbReference type="InterPro" id="IPR051173">
    <property type="entry name" value="Ca_channel_alpha-2/delta"/>
</dbReference>
<dbReference type="Pfam" id="PF00092">
    <property type="entry name" value="VWA"/>
    <property type="match status" value="1"/>
</dbReference>
<dbReference type="InterPro" id="IPR022156">
    <property type="entry name" value="Uncharacterised_YfbK_N"/>
</dbReference>
<dbReference type="PANTHER" id="PTHR10166:SF37">
    <property type="entry name" value="STOLID, ISOFORM H"/>
    <property type="match status" value="1"/>
</dbReference>
<dbReference type="Gene3D" id="3.40.50.410">
    <property type="entry name" value="von Willebrand factor, type A domain"/>
    <property type="match status" value="1"/>
</dbReference>
<feature type="signal peptide" evidence="2">
    <location>
        <begin position="1"/>
        <end position="30"/>
    </location>
</feature>
<dbReference type="PROSITE" id="PS50234">
    <property type="entry name" value="VWFA"/>
    <property type="match status" value="1"/>
</dbReference>
<reference evidence="4 5" key="1">
    <citation type="submission" date="2019-08" db="EMBL/GenBank/DDBJ databases">
        <title>Bradymonadales sp. TMQ2.</title>
        <authorList>
            <person name="Liang Q."/>
        </authorList>
    </citation>
    <scope>NUCLEOTIDE SEQUENCE [LARGE SCALE GENOMIC DNA]</scope>
    <source>
        <strain evidence="4 5">TMQ2</strain>
    </source>
</reference>
<dbReference type="AlphaFoldDB" id="A0A5C6XCD5"/>
<dbReference type="PANTHER" id="PTHR10166">
    <property type="entry name" value="VOLTAGE-DEPENDENT CALCIUM CHANNEL SUBUNIT ALPHA-2/DELTA-RELATED"/>
    <property type="match status" value="1"/>
</dbReference>
<evidence type="ECO:0000256" key="1">
    <source>
        <dbReference type="SAM" id="MobiDB-lite"/>
    </source>
</evidence>
<evidence type="ECO:0000313" key="5">
    <source>
        <dbReference type="Proteomes" id="UP000321046"/>
    </source>
</evidence>
<proteinExistence type="predicted"/>
<name>A0A5C6XCD5_9DELT</name>
<dbReference type="PROSITE" id="PS51257">
    <property type="entry name" value="PROKAR_LIPOPROTEIN"/>
    <property type="match status" value="1"/>
</dbReference>
<dbReference type="InterPro" id="IPR002035">
    <property type="entry name" value="VWF_A"/>
</dbReference>
<comment type="caution">
    <text evidence="4">The sequence shown here is derived from an EMBL/GenBank/DDBJ whole genome shotgun (WGS) entry which is preliminary data.</text>
</comment>
<dbReference type="OrthoDB" id="9805121at2"/>